<gene>
    <name evidence="2" type="ORF">D1610_01795</name>
</gene>
<sequence length="62" mass="6495">MPGRQSDPTLASGGIRHAGSATNPEAPAFSRRLKSIPSACLAGSRRAGRRKAGTQLKQQSYS</sequence>
<dbReference type="EMBL" id="QWLV01000001">
    <property type="protein sequence ID" value="RHW18900.1"/>
    <property type="molecule type" value="Genomic_DNA"/>
</dbReference>
<feature type="region of interest" description="Disordered" evidence="1">
    <location>
        <begin position="1"/>
        <end position="62"/>
    </location>
</feature>
<evidence type="ECO:0000313" key="2">
    <source>
        <dbReference type="EMBL" id="RHW18900.1"/>
    </source>
</evidence>
<evidence type="ECO:0000313" key="3">
    <source>
        <dbReference type="Proteomes" id="UP000266693"/>
    </source>
</evidence>
<dbReference type="Proteomes" id="UP000266693">
    <property type="component" value="Unassembled WGS sequence"/>
</dbReference>
<proteinExistence type="predicted"/>
<evidence type="ECO:0000256" key="1">
    <source>
        <dbReference type="SAM" id="MobiDB-lite"/>
    </source>
</evidence>
<comment type="caution">
    <text evidence="2">The sequence shown here is derived from an EMBL/GenBank/DDBJ whole genome shotgun (WGS) entry which is preliminary data.</text>
</comment>
<accession>A0A396RQW1</accession>
<protein>
    <submittedName>
        <fullName evidence="2">Uncharacterized protein</fullName>
    </submittedName>
</protein>
<reference evidence="2 3" key="1">
    <citation type="submission" date="2018-08" db="EMBL/GenBank/DDBJ databases">
        <title>The multiple taxonomic identification of Sphingomonas gilva.</title>
        <authorList>
            <person name="Zhu D."/>
            <person name="Zheng S."/>
        </authorList>
    </citation>
    <scope>NUCLEOTIDE SEQUENCE [LARGE SCALE GENOMIC DNA]</scope>
    <source>
        <strain evidence="2 3">ZDH117</strain>
    </source>
</reference>
<dbReference type="AlphaFoldDB" id="A0A396RQW1"/>
<organism evidence="2 3">
    <name type="scientific">Sphingomonas gilva</name>
    <dbReference type="NCBI Taxonomy" id="2305907"/>
    <lineage>
        <taxon>Bacteria</taxon>
        <taxon>Pseudomonadati</taxon>
        <taxon>Pseudomonadota</taxon>
        <taxon>Alphaproteobacteria</taxon>
        <taxon>Sphingomonadales</taxon>
        <taxon>Sphingomonadaceae</taxon>
        <taxon>Sphingomonas</taxon>
    </lineage>
</organism>
<name>A0A396RQW1_9SPHN</name>
<keyword evidence="3" id="KW-1185">Reference proteome</keyword>